<dbReference type="InterPro" id="IPR011055">
    <property type="entry name" value="Dup_hybrid_motif"/>
</dbReference>
<dbReference type="EMBL" id="JAROCA020000001">
    <property type="protein sequence ID" value="MDY0404578.1"/>
    <property type="molecule type" value="Genomic_DNA"/>
</dbReference>
<feature type="compositionally biased region" description="Basic and acidic residues" evidence="1">
    <location>
        <begin position="237"/>
        <end position="258"/>
    </location>
</feature>
<keyword evidence="4" id="KW-0378">Hydrolase</keyword>
<evidence type="ECO:0000313" key="5">
    <source>
        <dbReference type="Proteomes" id="UP001228376"/>
    </source>
</evidence>
<organism evidence="4 5">
    <name type="scientific">Tigheibacillus jepli</name>
    <dbReference type="NCBI Taxonomy" id="3035914"/>
    <lineage>
        <taxon>Bacteria</taxon>
        <taxon>Bacillati</taxon>
        <taxon>Bacillota</taxon>
        <taxon>Bacilli</taxon>
        <taxon>Bacillales</taxon>
        <taxon>Bacillaceae</taxon>
        <taxon>Tigheibacillus</taxon>
    </lineage>
</organism>
<dbReference type="InterPro" id="IPR016047">
    <property type="entry name" value="M23ase_b-sheet_dom"/>
</dbReference>
<evidence type="ECO:0000256" key="1">
    <source>
        <dbReference type="SAM" id="MobiDB-lite"/>
    </source>
</evidence>
<feature type="region of interest" description="Disordered" evidence="1">
    <location>
        <begin position="47"/>
        <end position="68"/>
    </location>
</feature>
<dbReference type="PANTHER" id="PTHR21666">
    <property type="entry name" value="PEPTIDASE-RELATED"/>
    <property type="match status" value="1"/>
</dbReference>
<dbReference type="Proteomes" id="UP001228376">
    <property type="component" value="Unassembled WGS sequence"/>
</dbReference>
<gene>
    <name evidence="4" type="ORF">P5G51_003400</name>
</gene>
<comment type="caution">
    <text evidence="4">The sequence shown here is derived from an EMBL/GenBank/DDBJ whole genome shotgun (WGS) entry which is preliminary data.</text>
</comment>
<keyword evidence="2" id="KW-1133">Transmembrane helix</keyword>
<feature type="transmembrane region" description="Helical" evidence="2">
    <location>
        <begin position="20"/>
        <end position="39"/>
    </location>
</feature>
<dbReference type="SUPFAM" id="SSF51261">
    <property type="entry name" value="Duplicated hybrid motif"/>
    <property type="match status" value="1"/>
</dbReference>
<evidence type="ECO:0000313" key="4">
    <source>
        <dbReference type="EMBL" id="MDY0404578.1"/>
    </source>
</evidence>
<dbReference type="Gene3D" id="2.70.70.10">
    <property type="entry name" value="Glucose Permease (Domain IIA)"/>
    <property type="match status" value="1"/>
</dbReference>
<keyword evidence="2" id="KW-0472">Membrane</keyword>
<evidence type="ECO:0000259" key="3">
    <source>
        <dbReference type="Pfam" id="PF01551"/>
    </source>
</evidence>
<dbReference type="EC" id="3.4.-.-" evidence="4"/>
<feature type="compositionally biased region" description="Acidic residues" evidence="1">
    <location>
        <begin position="259"/>
        <end position="285"/>
    </location>
</feature>
<dbReference type="Pfam" id="PF01551">
    <property type="entry name" value="Peptidase_M23"/>
    <property type="match status" value="1"/>
</dbReference>
<dbReference type="CDD" id="cd12797">
    <property type="entry name" value="M23_peptidase"/>
    <property type="match status" value="1"/>
</dbReference>
<keyword evidence="2" id="KW-0812">Transmembrane</keyword>
<protein>
    <submittedName>
        <fullName evidence="4">M23 family metallopeptidase</fullName>
        <ecNumber evidence="4">3.4.-.-</ecNumber>
    </submittedName>
</protein>
<accession>A0ABU5CE35</accession>
<reference evidence="4 5" key="1">
    <citation type="submission" date="2023-10" db="EMBL/GenBank/DDBJ databases">
        <title>179-bfca-hs.</title>
        <authorList>
            <person name="Miliotis G."/>
            <person name="Sengupta P."/>
            <person name="Hameed A."/>
            <person name="Chuvochina M."/>
            <person name="Mcdonagh F."/>
            <person name="Simpson A.C."/>
            <person name="Singh N.K."/>
            <person name="Rekha P.D."/>
            <person name="Raman K."/>
            <person name="Hugenholtz P."/>
            <person name="Venkateswaran K."/>
        </authorList>
    </citation>
    <scope>NUCLEOTIDE SEQUENCE [LARGE SCALE GENOMIC DNA]</scope>
    <source>
        <strain evidence="4 5">179-BFC-A-HS</strain>
    </source>
</reference>
<dbReference type="GO" id="GO:0016787">
    <property type="term" value="F:hydrolase activity"/>
    <property type="evidence" value="ECO:0007669"/>
    <property type="project" value="UniProtKB-KW"/>
</dbReference>
<dbReference type="InterPro" id="IPR050570">
    <property type="entry name" value="Cell_wall_metabolism_enzyme"/>
</dbReference>
<feature type="compositionally biased region" description="Basic and acidic residues" evidence="1">
    <location>
        <begin position="286"/>
        <end position="307"/>
    </location>
</feature>
<dbReference type="RefSeq" id="WP_306065643.1">
    <property type="nucleotide sequence ID" value="NZ_JAROCA020000001.1"/>
</dbReference>
<feature type="domain" description="M23ase beta-sheet core" evidence="3">
    <location>
        <begin position="115"/>
        <end position="212"/>
    </location>
</feature>
<sequence length="307" mass="33729">MKEENTPKNKWSRIYRKKWFFPAVYLVVAALLVSGVVWYQNLDKSPEATKEPGDAATKGLHDQDAKPVLDQEENIQMPVAKDANAEIVTKFFDYDADEESQAAALVLYNSRYYQSKGIDLAAKDKKSFDVVASLSGTVQEVKEDPLLGNVVVMEHGNDVKTYYASLQDVAVKTGDNVKQGDKLGTAGSSLFGKENGTHVHFELSKSEQKVNPESYFNQPVSKLLANEAEGVSEQGDTDDKAAKDDQQGNADDQGKTEENSPDSSDDQANDQSDDQVDENSSDTEDGNAKDKDKETSKSDKEASKHAE</sequence>
<dbReference type="PANTHER" id="PTHR21666:SF291">
    <property type="entry name" value="STAGE II SPORULATION PROTEIN Q"/>
    <property type="match status" value="1"/>
</dbReference>
<keyword evidence="5" id="KW-1185">Reference proteome</keyword>
<feature type="region of interest" description="Disordered" evidence="1">
    <location>
        <begin position="228"/>
        <end position="307"/>
    </location>
</feature>
<proteinExistence type="predicted"/>
<evidence type="ECO:0000256" key="2">
    <source>
        <dbReference type="SAM" id="Phobius"/>
    </source>
</evidence>
<name>A0ABU5CE35_9BACI</name>